<dbReference type="CDD" id="cd07530">
    <property type="entry name" value="HAD_Pase_UmpH-like"/>
    <property type="match status" value="1"/>
</dbReference>
<dbReference type="EMBL" id="JBHTLT010000046">
    <property type="protein sequence ID" value="MFD1205427.1"/>
    <property type="molecule type" value="Genomic_DNA"/>
</dbReference>
<dbReference type="InterPro" id="IPR023214">
    <property type="entry name" value="HAD_sf"/>
</dbReference>
<keyword evidence="5" id="KW-0460">Magnesium</keyword>
<dbReference type="Gene3D" id="3.40.50.1000">
    <property type="entry name" value="HAD superfamily/HAD-like"/>
    <property type="match status" value="2"/>
</dbReference>
<reference evidence="7" key="1">
    <citation type="journal article" date="2019" name="Int. J. Syst. Evol. Microbiol.">
        <title>The Global Catalogue of Microorganisms (GCM) 10K type strain sequencing project: providing services to taxonomists for standard genome sequencing and annotation.</title>
        <authorList>
            <consortium name="The Broad Institute Genomics Platform"/>
            <consortium name="The Broad Institute Genome Sequencing Center for Infectious Disease"/>
            <person name="Wu L."/>
            <person name="Ma J."/>
        </authorList>
    </citation>
    <scope>NUCLEOTIDE SEQUENCE [LARGE SCALE GENOMIC DNA]</scope>
    <source>
        <strain evidence="7">CCUG 53915</strain>
    </source>
</reference>
<dbReference type="Pfam" id="PF13344">
    <property type="entry name" value="Hydrolase_6"/>
    <property type="match status" value="1"/>
</dbReference>
<dbReference type="PANTHER" id="PTHR19288:SF46">
    <property type="entry name" value="HALOACID DEHALOGENASE-LIKE HYDROLASE DOMAIN-CONTAINING PROTEIN 2"/>
    <property type="match status" value="1"/>
</dbReference>
<evidence type="ECO:0000256" key="2">
    <source>
        <dbReference type="ARBA" id="ARBA00006696"/>
    </source>
</evidence>
<dbReference type="SFLD" id="SFLDG01139">
    <property type="entry name" value="C2.A:_Pyridoxal_Phosphate_Phos"/>
    <property type="match status" value="1"/>
</dbReference>
<evidence type="ECO:0000256" key="5">
    <source>
        <dbReference type="ARBA" id="ARBA00022842"/>
    </source>
</evidence>
<dbReference type="Proteomes" id="UP001597231">
    <property type="component" value="Unassembled WGS sequence"/>
</dbReference>
<dbReference type="Pfam" id="PF13242">
    <property type="entry name" value="Hydrolase_like"/>
    <property type="match status" value="1"/>
</dbReference>
<dbReference type="PIRSF" id="PIRSF000915">
    <property type="entry name" value="PGP-type_phosphatase"/>
    <property type="match status" value="1"/>
</dbReference>
<evidence type="ECO:0000256" key="1">
    <source>
        <dbReference type="ARBA" id="ARBA00001946"/>
    </source>
</evidence>
<dbReference type="RefSeq" id="WP_336824245.1">
    <property type="nucleotide sequence ID" value="NZ_JBHTLT010000046.1"/>
</dbReference>
<accession>A0ABW3TYD0</accession>
<name>A0ABW3TYD0_9BACL</name>
<dbReference type="InterPro" id="IPR036412">
    <property type="entry name" value="HAD-like_sf"/>
</dbReference>
<dbReference type="SFLD" id="SFLDS00003">
    <property type="entry name" value="Haloacid_Dehalogenase"/>
    <property type="match status" value="1"/>
</dbReference>
<dbReference type="GO" id="GO:0016787">
    <property type="term" value="F:hydrolase activity"/>
    <property type="evidence" value="ECO:0007669"/>
    <property type="project" value="UniProtKB-KW"/>
</dbReference>
<evidence type="ECO:0000313" key="6">
    <source>
        <dbReference type="EMBL" id="MFD1205427.1"/>
    </source>
</evidence>
<protein>
    <submittedName>
        <fullName evidence="6">TIGR01457 family HAD-type hydrolase</fullName>
    </submittedName>
</protein>
<dbReference type="SUPFAM" id="SSF56784">
    <property type="entry name" value="HAD-like"/>
    <property type="match status" value="1"/>
</dbReference>
<dbReference type="PANTHER" id="PTHR19288">
    <property type="entry name" value="4-NITROPHENYLPHOSPHATASE-RELATED"/>
    <property type="match status" value="1"/>
</dbReference>
<dbReference type="InterPro" id="IPR006354">
    <property type="entry name" value="HAD-SF_hydro_IIA_hyp1"/>
</dbReference>
<comment type="cofactor">
    <cofactor evidence="1">
        <name>Mg(2+)</name>
        <dbReference type="ChEBI" id="CHEBI:18420"/>
    </cofactor>
</comment>
<comment type="similarity">
    <text evidence="2">Belongs to the HAD-like hydrolase superfamily. NagD family.</text>
</comment>
<keyword evidence="3" id="KW-0479">Metal-binding</keyword>
<organism evidence="6 7">
    <name type="scientific">Sporosarcina contaminans</name>
    <dbReference type="NCBI Taxonomy" id="633403"/>
    <lineage>
        <taxon>Bacteria</taxon>
        <taxon>Bacillati</taxon>
        <taxon>Bacillota</taxon>
        <taxon>Bacilli</taxon>
        <taxon>Bacillales</taxon>
        <taxon>Caryophanaceae</taxon>
        <taxon>Sporosarcina</taxon>
    </lineage>
</organism>
<gene>
    <name evidence="6" type="ORF">ACFQ38_09985</name>
</gene>
<sequence length="255" mass="28311">MNKLKSYKAICLDMDGTVYRGNEVIPEASVFINSFQGKDIDIYYVTNNSSMTAERFQAKLLRMGIHASTDQIMTSSIAAATYCKQHFEGAKVMMIGEEGLEQALRSEGFVITDENPDVVVVGIDRNITYEKLSNAALSIRNGAHFIATNGDKAFPTERGLVPGNGSFVKLLETATDREATIVGKPEPYMLEFIRQRGYSKEDMVMIGDNYDTDIQAGIRFGIDTIHVSGGVTDRATVLKKDMQPTYLFDSLTDWK</sequence>
<keyword evidence="7" id="KW-1185">Reference proteome</keyword>
<keyword evidence="4 6" id="KW-0378">Hydrolase</keyword>
<proteinExistence type="inferred from homology"/>
<evidence type="ECO:0000256" key="3">
    <source>
        <dbReference type="ARBA" id="ARBA00022723"/>
    </source>
</evidence>
<comment type="caution">
    <text evidence="6">The sequence shown here is derived from an EMBL/GenBank/DDBJ whole genome shotgun (WGS) entry which is preliminary data.</text>
</comment>
<dbReference type="NCBIfam" id="TIGR01460">
    <property type="entry name" value="HAD-SF-IIA"/>
    <property type="match status" value="1"/>
</dbReference>
<dbReference type="InterPro" id="IPR006357">
    <property type="entry name" value="HAD-SF_hydro_IIA"/>
</dbReference>
<evidence type="ECO:0000313" key="7">
    <source>
        <dbReference type="Proteomes" id="UP001597231"/>
    </source>
</evidence>
<dbReference type="NCBIfam" id="TIGR01457">
    <property type="entry name" value="HAD-SF-IIA-hyp2"/>
    <property type="match status" value="1"/>
</dbReference>
<evidence type="ECO:0000256" key="4">
    <source>
        <dbReference type="ARBA" id="ARBA00022801"/>
    </source>
</evidence>